<dbReference type="PANTHER" id="PTHR30445:SF8">
    <property type="entry name" value="K(+)_H(+) ANTIPORTER SUBUNIT KHTT"/>
    <property type="match status" value="1"/>
</dbReference>
<feature type="domain" description="RCK C-terminal" evidence="1">
    <location>
        <begin position="73"/>
        <end position="159"/>
    </location>
</feature>
<proteinExistence type="predicted"/>
<organism evidence="2 3">
    <name type="scientific">Micromonospora echinofusca</name>
    <dbReference type="NCBI Taxonomy" id="47858"/>
    <lineage>
        <taxon>Bacteria</taxon>
        <taxon>Bacillati</taxon>
        <taxon>Actinomycetota</taxon>
        <taxon>Actinomycetes</taxon>
        <taxon>Micromonosporales</taxon>
        <taxon>Micromonosporaceae</taxon>
        <taxon>Micromonospora</taxon>
    </lineage>
</organism>
<dbReference type="EMBL" id="LT607733">
    <property type="protein sequence ID" value="SCG16839.1"/>
    <property type="molecule type" value="Genomic_DNA"/>
</dbReference>
<dbReference type="GeneID" id="95802893"/>
<evidence type="ECO:0000313" key="3">
    <source>
        <dbReference type="Proteomes" id="UP000198251"/>
    </source>
</evidence>
<dbReference type="InterPro" id="IPR006037">
    <property type="entry name" value="RCK_C"/>
</dbReference>
<dbReference type="PIRSF" id="PIRSF005028">
    <property type="entry name" value="KhtT"/>
    <property type="match status" value="1"/>
</dbReference>
<dbReference type="InterPro" id="IPR036721">
    <property type="entry name" value="RCK_C_sf"/>
</dbReference>
<dbReference type="InterPro" id="IPR058776">
    <property type="entry name" value="KhtT-like_N"/>
</dbReference>
<protein>
    <submittedName>
        <fullName evidence="2">Potassium/proton antiporter regulatory subunit, CPA2 family</fullName>
    </submittedName>
</protein>
<gene>
    <name evidence="2" type="ORF">GA0070610_3113</name>
</gene>
<dbReference type="InterPro" id="IPR026278">
    <property type="entry name" value="KhtT"/>
</dbReference>
<dbReference type="RefSeq" id="WP_089000670.1">
    <property type="nucleotide sequence ID" value="NZ_JBFAAC010000010.1"/>
</dbReference>
<keyword evidence="3" id="KW-1185">Reference proteome</keyword>
<dbReference type="InterPro" id="IPR050144">
    <property type="entry name" value="AAE_transporter"/>
</dbReference>
<dbReference type="GO" id="GO:0008324">
    <property type="term" value="F:monoatomic cation transmembrane transporter activity"/>
    <property type="evidence" value="ECO:0007669"/>
    <property type="project" value="InterPro"/>
</dbReference>
<dbReference type="Pfam" id="PF25991">
    <property type="entry name" value="KhtT_N"/>
    <property type="match status" value="1"/>
</dbReference>
<dbReference type="GO" id="GO:0006813">
    <property type="term" value="P:potassium ion transport"/>
    <property type="evidence" value="ECO:0007669"/>
    <property type="project" value="InterPro"/>
</dbReference>
<accession>A0A1C5GAB9</accession>
<dbReference type="SUPFAM" id="SSF116726">
    <property type="entry name" value="TrkA C-terminal domain-like"/>
    <property type="match status" value="1"/>
</dbReference>
<dbReference type="PROSITE" id="PS51202">
    <property type="entry name" value="RCK_C"/>
    <property type="match status" value="1"/>
</dbReference>
<dbReference type="Pfam" id="PF02080">
    <property type="entry name" value="TrkA_C"/>
    <property type="match status" value="1"/>
</dbReference>
<dbReference type="PANTHER" id="PTHR30445">
    <property type="entry name" value="K(+)_H(+) ANTIPORTER SUBUNIT KHTT"/>
    <property type="match status" value="1"/>
</dbReference>
<sequence>MDLERTRLFGVGESYAFVTGTGQRGAVIVHFDGRRDIVLYDPADPETVQHTLTLESTEARTIADLLGLPLVMDNLTELVPPLEGVETVRMPIPARSPYLGRNLGDTRARTRTGASIVAVVRDGRVIPSPGPDFTLQSGDSLVAVGDGASLVAIRELFTNG</sequence>
<name>A0A1C5GAB9_MICEH</name>
<dbReference type="Proteomes" id="UP000198251">
    <property type="component" value="Chromosome I"/>
</dbReference>
<dbReference type="Gene3D" id="3.30.70.1450">
    <property type="entry name" value="Regulator of K+ conductance, C-terminal domain"/>
    <property type="match status" value="1"/>
</dbReference>
<dbReference type="AlphaFoldDB" id="A0A1C5GAB9"/>
<evidence type="ECO:0000313" key="2">
    <source>
        <dbReference type="EMBL" id="SCG16839.1"/>
    </source>
</evidence>
<reference evidence="2 3" key="1">
    <citation type="submission" date="2016-06" db="EMBL/GenBank/DDBJ databases">
        <authorList>
            <person name="Kjaerup R.B."/>
            <person name="Dalgaard T.S."/>
            <person name="Juul-Madsen H.R."/>
        </authorList>
    </citation>
    <scope>NUCLEOTIDE SEQUENCE [LARGE SCALE GENOMIC DNA]</scope>
    <source>
        <strain evidence="2 3">DSM 43913</strain>
    </source>
</reference>
<evidence type="ECO:0000259" key="1">
    <source>
        <dbReference type="PROSITE" id="PS51202"/>
    </source>
</evidence>